<evidence type="ECO:0000313" key="2">
    <source>
        <dbReference type="EMBL" id="JAD47571.1"/>
    </source>
</evidence>
<reference evidence="2" key="2">
    <citation type="journal article" date="2015" name="Data Brief">
        <title>Shoot transcriptome of the giant reed, Arundo donax.</title>
        <authorList>
            <person name="Barrero R.A."/>
            <person name="Guerrero F.D."/>
            <person name="Moolhuijzen P."/>
            <person name="Goolsby J.A."/>
            <person name="Tidwell J."/>
            <person name="Bellgard S.E."/>
            <person name="Bellgard M.I."/>
        </authorList>
    </citation>
    <scope>NUCLEOTIDE SEQUENCE</scope>
    <source>
        <tissue evidence="2">Shoot tissue taken approximately 20 cm above the soil surface</tissue>
    </source>
</reference>
<keyword evidence="1" id="KW-0812">Transmembrane</keyword>
<keyword evidence="1" id="KW-0472">Membrane</keyword>
<dbReference type="EMBL" id="GBRH01250324">
    <property type="protein sequence ID" value="JAD47571.1"/>
    <property type="molecule type" value="Transcribed_RNA"/>
</dbReference>
<organism evidence="2">
    <name type="scientific">Arundo donax</name>
    <name type="common">Giant reed</name>
    <name type="synonym">Donax arundinaceus</name>
    <dbReference type="NCBI Taxonomy" id="35708"/>
    <lineage>
        <taxon>Eukaryota</taxon>
        <taxon>Viridiplantae</taxon>
        <taxon>Streptophyta</taxon>
        <taxon>Embryophyta</taxon>
        <taxon>Tracheophyta</taxon>
        <taxon>Spermatophyta</taxon>
        <taxon>Magnoliopsida</taxon>
        <taxon>Liliopsida</taxon>
        <taxon>Poales</taxon>
        <taxon>Poaceae</taxon>
        <taxon>PACMAD clade</taxon>
        <taxon>Arundinoideae</taxon>
        <taxon>Arundineae</taxon>
        <taxon>Arundo</taxon>
    </lineage>
</organism>
<evidence type="ECO:0000256" key="1">
    <source>
        <dbReference type="SAM" id="Phobius"/>
    </source>
</evidence>
<proteinExistence type="predicted"/>
<dbReference type="AlphaFoldDB" id="A0A0A9A919"/>
<protein>
    <submittedName>
        <fullName evidence="2">Uncharacterized protein</fullName>
    </submittedName>
</protein>
<feature type="transmembrane region" description="Helical" evidence="1">
    <location>
        <begin position="19"/>
        <end position="37"/>
    </location>
</feature>
<keyword evidence="1" id="KW-1133">Transmembrane helix</keyword>
<name>A0A0A9A919_ARUDO</name>
<sequence>MCNQAGEQNNYRGSTQKPISSFGLFFLFPFLISFPSCKKKRCFRCLSCRYASADRCIIFLDTLVLIISWSHG</sequence>
<reference evidence="2" key="1">
    <citation type="submission" date="2014-09" db="EMBL/GenBank/DDBJ databases">
        <authorList>
            <person name="Magalhaes I.L.F."/>
            <person name="Oliveira U."/>
            <person name="Santos F.R."/>
            <person name="Vidigal T.H.D.A."/>
            <person name="Brescovit A.D."/>
            <person name="Santos A.J."/>
        </authorList>
    </citation>
    <scope>NUCLEOTIDE SEQUENCE</scope>
    <source>
        <tissue evidence="2">Shoot tissue taken approximately 20 cm above the soil surface</tissue>
    </source>
</reference>
<accession>A0A0A9A919</accession>